<dbReference type="GO" id="GO:0009307">
    <property type="term" value="P:DNA restriction-modification system"/>
    <property type="evidence" value="ECO:0007669"/>
    <property type="project" value="UniProtKB-KW"/>
</dbReference>
<dbReference type="PROSITE" id="PS00094">
    <property type="entry name" value="C5_MTASE_1"/>
    <property type="match status" value="1"/>
</dbReference>
<dbReference type="InterPro" id="IPR018117">
    <property type="entry name" value="C5_DNA_meth_AS"/>
</dbReference>
<dbReference type="InterPro" id="IPR029063">
    <property type="entry name" value="SAM-dependent_MTases_sf"/>
</dbReference>
<feature type="active site" evidence="6">
    <location>
        <position position="89"/>
    </location>
</feature>
<reference evidence="7" key="1">
    <citation type="journal article" date="2015" name="ISME J.">
        <title>Draft Genome Sequence of Streptomyces incarnatus NRRL8089, which Produces the Nucleoside Antibiotic Sinefungin.</title>
        <authorList>
            <person name="Oshima K."/>
            <person name="Hattori M."/>
            <person name="Shimizu H."/>
            <person name="Fukuda K."/>
            <person name="Nemoto M."/>
            <person name="Inagaki K."/>
            <person name="Tamura T."/>
        </authorList>
    </citation>
    <scope>NUCLEOTIDE SEQUENCE</scope>
    <source>
        <strain evidence="7">FACHB-1375</strain>
    </source>
</reference>
<keyword evidence="5" id="KW-0680">Restriction system</keyword>
<dbReference type="Proteomes" id="UP000641646">
    <property type="component" value="Unassembled WGS sequence"/>
</dbReference>
<dbReference type="InterPro" id="IPR001525">
    <property type="entry name" value="C5_MeTfrase"/>
</dbReference>
<dbReference type="Pfam" id="PF00145">
    <property type="entry name" value="DNA_methylase"/>
    <property type="match status" value="2"/>
</dbReference>
<dbReference type="PANTHER" id="PTHR10629">
    <property type="entry name" value="CYTOSINE-SPECIFIC METHYLTRANSFERASE"/>
    <property type="match status" value="1"/>
</dbReference>
<dbReference type="PRINTS" id="PR00105">
    <property type="entry name" value="C5METTRFRASE"/>
</dbReference>
<dbReference type="PROSITE" id="PS51679">
    <property type="entry name" value="SAM_MT_C5"/>
    <property type="match status" value="1"/>
</dbReference>
<dbReference type="GO" id="GO:0003886">
    <property type="term" value="F:DNA (cytosine-5-)-methyltransferase activity"/>
    <property type="evidence" value="ECO:0007669"/>
    <property type="project" value="UniProtKB-EC"/>
</dbReference>
<reference evidence="7" key="2">
    <citation type="submission" date="2020-08" db="EMBL/GenBank/DDBJ databases">
        <authorList>
            <person name="Chen M."/>
            <person name="Teng W."/>
            <person name="Zhao L."/>
            <person name="Hu C."/>
            <person name="Zhou Y."/>
            <person name="Han B."/>
            <person name="Song L."/>
            <person name="Shu W."/>
        </authorList>
    </citation>
    <scope>NUCLEOTIDE SEQUENCE</scope>
    <source>
        <strain evidence="7">FACHB-1375</strain>
    </source>
</reference>
<dbReference type="AlphaFoldDB" id="A0A926VP39"/>
<comment type="caution">
    <text evidence="7">The sequence shown here is derived from an EMBL/GenBank/DDBJ whole genome shotgun (WGS) entry which is preliminary data.</text>
</comment>
<gene>
    <name evidence="7" type="ORF">H6G03_34145</name>
</gene>
<keyword evidence="4 6" id="KW-0949">S-adenosyl-L-methionine</keyword>
<keyword evidence="2 6" id="KW-0489">Methyltransferase</keyword>
<evidence type="ECO:0000256" key="3">
    <source>
        <dbReference type="ARBA" id="ARBA00022679"/>
    </source>
</evidence>
<dbReference type="SUPFAM" id="SSF53335">
    <property type="entry name" value="S-adenosyl-L-methionine-dependent methyltransferases"/>
    <property type="match status" value="1"/>
</dbReference>
<evidence type="ECO:0000256" key="2">
    <source>
        <dbReference type="ARBA" id="ARBA00022603"/>
    </source>
</evidence>
<dbReference type="GO" id="GO:0032259">
    <property type="term" value="P:methylation"/>
    <property type="evidence" value="ECO:0007669"/>
    <property type="project" value="UniProtKB-KW"/>
</dbReference>
<dbReference type="PANTHER" id="PTHR10629:SF52">
    <property type="entry name" value="DNA (CYTOSINE-5)-METHYLTRANSFERASE 1"/>
    <property type="match status" value="1"/>
</dbReference>
<dbReference type="GO" id="GO:0044027">
    <property type="term" value="P:negative regulation of gene expression via chromosomal CpG island methylation"/>
    <property type="evidence" value="ECO:0007669"/>
    <property type="project" value="TreeGrafter"/>
</dbReference>
<evidence type="ECO:0000256" key="6">
    <source>
        <dbReference type="PROSITE-ProRule" id="PRU01016"/>
    </source>
</evidence>
<proteinExistence type="inferred from homology"/>
<sequence>MANQILIMNSVELFTGAGGLAIGISNAGFRHQAAIERDKDACFTILSNQQRGIQAVADWPVFQADVSQFDFTTLKIKGEIDLLAGGPPCQPFSVGGKHQGWDDKRDMFPQFFRAVRELKPKAILVENVKGLLRSSFSKYFEYIILQLTYPEIVPKPGEDWVDHLSRLERHHTVGRHDGLSYRVVFRTLNAADYGIPQKRDRVFIVGFRSDLGVEWSLSAPTHSQEAMLWQQWVTGDYWERHRVPHSERPLVPSKQYSSISNLQSCLFPPLTKPWRTVRDAIWDLPVSGSEEGSSSVLNHVFIPGARKYPGHTGSPLDEPAKTLKAGVHGVPGGENMLAFHTGEVRYFTVREAARLQTFPDEYFFPHCWTQTMRQLGNAVPVALAEAIANSIRTHLSKLPNTVNE</sequence>
<evidence type="ECO:0000313" key="7">
    <source>
        <dbReference type="EMBL" id="MBD2186044.1"/>
    </source>
</evidence>
<name>A0A926VP39_9CYAN</name>
<dbReference type="PROSITE" id="PS00095">
    <property type="entry name" value="C5_MTASE_2"/>
    <property type="match status" value="1"/>
</dbReference>
<comment type="similarity">
    <text evidence="6">Belongs to the class I-like SAM-binding methyltransferase superfamily. C5-methyltransferase family.</text>
</comment>
<accession>A0A926VP39</accession>
<evidence type="ECO:0000256" key="4">
    <source>
        <dbReference type="ARBA" id="ARBA00022691"/>
    </source>
</evidence>
<dbReference type="InterPro" id="IPR031303">
    <property type="entry name" value="C5_meth_CS"/>
</dbReference>
<evidence type="ECO:0000256" key="1">
    <source>
        <dbReference type="ARBA" id="ARBA00011975"/>
    </source>
</evidence>
<dbReference type="Gene3D" id="3.90.120.10">
    <property type="entry name" value="DNA Methylase, subunit A, domain 2"/>
    <property type="match status" value="1"/>
</dbReference>
<evidence type="ECO:0000256" key="5">
    <source>
        <dbReference type="ARBA" id="ARBA00022747"/>
    </source>
</evidence>
<keyword evidence="3 6" id="KW-0808">Transferase</keyword>
<evidence type="ECO:0000313" key="8">
    <source>
        <dbReference type="Proteomes" id="UP000641646"/>
    </source>
</evidence>
<dbReference type="Gene3D" id="3.40.50.150">
    <property type="entry name" value="Vaccinia Virus protein VP39"/>
    <property type="match status" value="1"/>
</dbReference>
<organism evidence="7 8">
    <name type="scientific">Aerosakkonema funiforme FACHB-1375</name>
    <dbReference type="NCBI Taxonomy" id="2949571"/>
    <lineage>
        <taxon>Bacteria</taxon>
        <taxon>Bacillati</taxon>
        <taxon>Cyanobacteriota</taxon>
        <taxon>Cyanophyceae</taxon>
        <taxon>Oscillatoriophycideae</taxon>
        <taxon>Aerosakkonematales</taxon>
        <taxon>Aerosakkonemataceae</taxon>
        <taxon>Aerosakkonema</taxon>
    </lineage>
</organism>
<protein>
    <recommendedName>
        <fullName evidence="1">DNA (cytosine-5-)-methyltransferase</fullName>
        <ecNumber evidence="1">2.1.1.37</ecNumber>
    </recommendedName>
</protein>
<dbReference type="GO" id="GO:0003677">
    <property type="term" value="F:DNA binding"/>
    <property type="evidence" value="ECO:0007669"/>
    <property type="project" value="TreeGrafter"/>
</dbReference>
<dbReference type="EMBL" id="JACJPW010000161">
    <property type="protein sequence ID" value="MBD2186044.1"/>
    <property type="molecule type" value="Genomic_DNA"/>
</dbReference>
<dbReference type="EC" id="2.1.1.37" evidence="1"/>
<dbReference type="InterPro" id="IPR050390">
    <property type="entry name" value="C5-Methyltransferase"/>
</dbReference>
<keyword evidence="8" id="KW-1185">Reference proteome</keyword>